<proteinExistence type="predicted"/>
<reference evidence="2 3" key="1">
    <citation type="submission" date="2023-03" db="EMBL/GenBank/DDBJ databases">
        <title>Genome insight into feeding habits of ladybird beetles.</title>
        <authorList>
            <person name="Li H.-S."/>
            <person name="Huang Y.-H."/>
            <person name="Pang H."/>
        </authorList>
    </citation>
    <scope>NUCLEOTIDE SEQUENCE [LARGE SCALE GENOMIC DNA]</scope>
    <source>
        <strain evidence="2">SYSU_2023b</strain>
        <tissue evidence="2">Whole body</tissue>
    </source>
</reference>
<dbReference type="Gene3D" id="1.20.1250.20">
    <property type="entry name" value="MFS general substrate transporter like domains"/>
    <property type="match status" value="1"/>
</dbReference>
<dbReference type="Proteomes" id="UP001431783">
    <property type="component" value="Unassembled WGS sequence"/>
</dbReference>
<organism evidence="2 3">
    <name type="scientific">Henosepilachna vigintioctopunctata</name>
    <dbReference type="NCBI Taxonomy" id="420089"/>
    <lineage>
        <taxon>Eukaryota</taxon>
        <taxon>Metazoa</taxon>
        <taxon>Ecdysozoa</taxon>
        <taxon>Arthropoda</taxon>
        <taxon>Hexapoda</taxon>
        <taxon>Insecta</taxon>
        <taxon>Pterygota</taxon>
        <taxon>Neoptera</taxon>
        <taxon>Endopterygota</taxon>
        <taxon>Coleoptera</taxon>
        <taxon>Polyphaga</taxon>
        <taxon>Cucujiformia</taxon>
        <taxon>Coccinelloidea</taxon>
        <taxon>Coccinellidae</taxon>
        <taxon>Epilachninae</taxon>
        <taxon>Epilachnini</taxon>
        <taxon>Henosepilachna</taxon>
    </lineage>
</organism>
<evidence type="ECO:0000313" key="3">
    <source>
        <dbReference type="Proteomes" id="UP001431783"/>
    </source>
</evidence>
<keyword evidence="1" id="KW-0812">Transmembrane</keyword>
<comment type="caution">
    <text evidence="2">The sequence shown here is derived from an EMBL/GenBank/DDBJ whole genome shotgun (WGS) entry which is preliminary data.</text>
</comment>
<gene>
    <name evidence="2" type="ORF">WA026_000467</name>
</gene>
<feature type="transmembrane region" description="Helical" evidence="1">
    <location>
        <begin position="59"/>
        <end position="79"/>
    </location>
</feature>
<dbReference type="EMBL" id="JARQZJ010000121">
    <property type="protein sequence ID" value="KAK9888198.1"/>
    <property type="molecule type" value="Genomic_DNA"/>
</dbReference>
<evidence type="ECO:0000313" key="2">
    <source>
        <dbReference type="EMBL" id="KAK9888198.1"/>
    </source>
</evidence>
<evidence type="ECO:0000256" key="1">
    <source>
        <dbReference type="SAM" id="Phobius"/>
    </source>
</evidence>
<dbReference type="PROSITE" id="PS51257">
    <property type="entry name" value="PROKAR_LIPOPROTEIN"/>
    <property type="match status" value="1"/>
</dbReference>
<keyword evidence="1" id="KW-1133">Transmembrane helix</keyword>
<feature type="transmembrane region" description="Helical" evidence="1">
    <location>
        <begin position="12"/>
        <end position="39"/>
    </location>
</feature>
<keyword evidence="1" id="KW-0472">Membrane</keyword>
<dbReference type="InterPro" id="IPR036259">
    <property type="entry name" value="MFS_trans_sf"/>
</dbReference>
<protein>
    <submittedName>
        <fullName evidence="2">Uncharacterized protein</fullName>
    </submittedName>
</protein>
<name>A0AAW1V5V6_9CUCU</name>
<sequence length="87" mass="9286">MVITKSIQINSILSVFTVNLLAIACGNAYAWSSTVLISLKSDDTSVNPVGRPVNTFEESWITSLISLGASVGCFLSAYCSDKRLPAQ</sequence>
<dbReference type="AlphaFoldDB" id="A0AAW1V5V6"/>
<keyword evidence="3" id="KW-1185">Reference proteome</keyword>
<accession>A0AAW1V5V6</accession>